<dbReference type="EMBL" id="BLLS01000058">
    <property type="protein sequence ID" value="GFH86811.1"/>
    <property type="molecule type" value="Genomic_DNA"/>
</dbReference>
<keyword evidence="9" id="KW-1185">Reference proteome</keyword>
<keyword evidence="1" id="KW-0472">Membrane</keyword>
<proteinExistence type="predicted"/>
<evidence type="ECO:0000313" key="9">
    <source>
        <dbReference type="Proteomes" id="UP000305751"/>
    </source>
</evidence>
<dbReference type="Proteomes" id="UP000305751">
    <property type="component" value="Unassembled WGS sequence"/>
</dbReference>
<evidence type="ECO:0000313" key="6">
    <source>
        <dbReference type="EMBL" id="TGY02659.1"/>
    </source>
</evidence>
<sequence length="164" mass="18696">MRRFKSSYSKSMLLATCFLLIILLFAICIIINQMAKLPIDSLNFVGVGVALCFILVTLLYSFFSQIRYVCVTKENLIIKKMLGKVIIPRCNILQVQHKKSLMFDVRLWGISGLFGHIGIFWNKSIGKYTAFVKDGSSMLEIKTEGKCYVVSCDDYVQMIKLLND</sequence>
<reference evidence="5 8" key="2">
    <citation type="submission" date="2019-03" db="EMBL/GenBank/DDBJ databases">
        <title>Diversity of the mouse oral microbiome.</title>
        <authorList>
            <person name="Joseph S."/>
            <person name="Aduse-Opoku J."/>
            <person name="Curtis M."/>
            <person name="Wade W."/>
            <person name="Hashim A."/>
        </authorList>
    </citation>
    <scope>NUCLEOTIDE SEQUENCE [LARGE SCALE GENOMIC DNA]</scope>
    <source>
        <strain evidence="5 8">P2318</strain>
    </source>
</reference>
<dbReference type="EMBL" id="SRZA01000028">
    <property type="protein sequence ID" value="TGY02659.1"/>
    <property type="molecule type" value="Genomic_DNA"/>
</dbReference>
<organism evidence="4 7">
    <name type="scientific">Bacteroides acidifaciens</name>
    <dbReference type="NCBI Taxonomy" id="85831"/>
    <lineage>
        <taxon>Bacteria</taxon>
        <taxon>Pseudomonadati</taxon>
        <taxon>Bacteroidota</taxon>
        <taxon>Bacteroidia</taxon>
        <taxon>Bacteroidales</taxon>
        <taxon>Bacteroidaceae</taxon>
        <taxon>Bacteroides</taxon>
    </lineage>
</organism>
<feature type="transmembrane region" description="Helical" evidence="1">
    <location>
        <begin position="41"/>
        <end position="63"/>
    </location>
</feature>
<dbReference type="Pfam" id="PF10882">
    <property type="entry name" value="bPH_5"/>
    <property type="match status" value="1"/>
</dbReference>
<dbReference type="InterPro" id="IPR027783">
    <property type="entry name" value="Bacterial_PH-related"/>
</dbReference>
<dbReference type="STRING" id="1235814.GCA_000613385_01067"/>
<reference evidence="6 9" key="3">
    <citation type="submission" date="2019-04" db="EMBL/GenBank/DDBJ databases">
        <title>Microbes associate with the intestines of laboratory mice.</title>
        <authorList>
            <person name="Navarre W."/>
            <person name="Wong E."/>
            <person name="Huang K."/>
            <person name="Tropini C."/>
            <person name="Ng K."/>
            <person name="Yu B."/>
        </authorList>
    </citation>
    <scope>NUCLEOTIDE SEQUENCE [LARGE SCALE GENOMIC DNA]</scope>
    <source>
        <strain evidence="6 9">NM70_E10</strain>
    </source>
</reference>
<evidence type="ECO:0000313" key="10">
    <source>
        <dbReference type="Proteomes" id="UP000491181"/>
    </source>
</evidence>
<accession>A0A3L8A9M7</accession>
<protein>
    <recommendedName>
        <fullName evidence="2">Bacterial Pleckstrin homology domain-containing protein</fullName>
    </recommendedName>
</protein>
<evidence type="ECO:0000313" key="8">
    <source>
        <dbReference type="Proteomes" id="UP000298073"/>
    </source>
</evidence>
<name>A0A3L8A9M7_9BACE</name>
<dbReference type="Proteomes" id="UP000491181">
    <property type="component" value="Unassembled WGS sequence"/>
</dbReference>
<reference evidence="3 10" key="4">
    <citation type="journal article" date="2020" name="Microbiome">
        <title>Single-cell genomics of uncultured bacteria reveals dietary fiber responders in the mouse gut microbiota.</title>
        <authorList>
            <person name="Chijiiwa R."/>
            <person name="Hosokawa M."/>
            <person name="Kogawa M."/>
            <person name="Nishikawa Y."/>
            <person name="Ide K."/>
            <person name="Sakanashi C."/>
            <person name="Takahashi K."/>
            <person name="Takeyama H."/>
        </authorList>
    </citation>
    <scope>NUCLEOTIDE SEQUENCE [LARGE SCALE GENOMIC DNA]</scope>
    <source>
        <strain evidence="3">IMSAGC_001</strain>
    </source>
</reference>
<evidence type="ECO:0000313" key="5">
    <source>
        <dbReference type="EMBL" id="TFU51805.1"/>
    </source>
</evidence>
<dbReference type="Proteomes" id="UP000267159">
    <property type="component" value="Unassembled WGS sequence"/>
</dbReference>
<dbReference type="AlphaFoldDB" id="A0A3L8A9M7"/>
<feature type="transmembrane region" description="Helical" evidence="1">
    <location>
        <begin position="12"/>
        <end position="35"/>
    </location>
</feature>
<dbReference type="EMBL" id="SPPV01000004">
    <property type="protein sequence ID" value="TFU51805.1"/>
    <property type="molecule type" value="Genomic_DNA"/>
</dbReference>
<dbReference type="Proteomes" id="UP000298073">
    <property type="component" value="Unassembled WGS sequence"/>
</dbReference>
<comment type="caution">
    <text evidence="4">The sequence shown here is derived from an EMBL/GenBank/DDBJ whole genome shotgun (WGS) entry which is preliminary data.</text>
</comment>
<feature type="domain" description="Bacterial Pleckstrin homology" evidence="2">
    <location>
        <begin position="69"/>
        <end position="162"/>
    </location>
</feature>
<dbReference type="EMBL" id="RAZM01000069">
    <property type="protein sequence ID" value="RLT79020.1"/>
    <property type="molecule type" value="Genomic_DNA"/>
</dbReference>
<evidence type="ECO:0000313" key="3">
    <source>
        <dbReference type="EMBL" id="GFH86811.1"/>
    </source>
</evidence>
<evidence type="ECO:0000313" key="7">
    <source>
        <dbReference type="Proteomes" id="UP000267159"/>
    </source>
</evidence>
<gene>
    <name evidence="4" type="ORF">D7Y07_16070</name>
    <name evidence="5" type="ORF">E4T97_02970</name>
    <name evidence="6" type="ORF">E5356_10270</name>
    <name evidence="3" type="ORF">IMSAGC001_02222</name>
</gene>
<keyword evidence="1" id="KW-1133">Transmembrane helix</keyword>
<dbReference type="RefSeq" id="WP_024988295.1">
    <property type="nucleotide sequence ID" value="NZ_CAJTBC010000001.1"/>
</dbReference>
<reference evidence="4 7" key="1">
    <citation type="submission" date="2018-09" db="EMBL/GenBank/DDBJ databases">
        <title>Murine metabolic-syndrome-specific gut microbial biobank.</title>
        <authorList>
            <person name="Liu C."/>
        </authorList>
    </citation>
    <scope>NUCLEOTIDE SEQUENCE [LARGE SCALE GENOMIC DNA]</scope>
    <source>
        <strain evidence="4 7">0.1X-D8-26</strain>
    </source>
</reference>
<evidence type="ECO:0000259" key="2">
    <source>
        <dbReference type="Pfam" id="PF10882"/>
    </source>
</evidence>
<keyword evidence="1" id="KW-0812">Transmembrane</keyword>
<evidence type="ECO:0000256" key="1">
    <source>
        <dbReference type="SAM" id="Phobius"/>
    </source>
</evidence>
<evidence type="ECO:0000313" key="4">
    <source>
        <dbReference type="EMBL" id="RLT79020.1"/>
    </source>
</evidence>